<reference evidence="1 2" key="1">
    <citation type="submission" date="2017-10" db="EMBL/GenBank/DDBJ databases">
        <title>Draft genome of Longimonas halophila.</title>
        <authorList>
            <person name="Goh K.M."/>
            <person name="Shamsir M.S."/>
            <person name="Lim S.W."/>
        </authorList>
    </citation>
    <scope>NUCLEOTIDE SEQUENCE [LARGE SCALE GENOMIC DNA]</scope>
    <source>
        <strain evidence="1 2">KCTC 42399</strain>
    </source>
</reference>
<dbReference type="InterPro" id="IPR007358">
    <property type="entry name" value="Nucleoid_associated_NdpA"/>
</dbReference>
<dbReference type="Proteomes" id="UP000221024">
    <property type="component" value="Unassembled WGS sequence"/>
</dbReference>
<dbReference type="Pfam" id="PF04245">
    <property type="entry name" value="NA37"/>
    <property type="match status" value="1"/>
</dbReference>
<evidence type="ECO:0000313" key="1">
    <source>
        <dbReference type="EMBL" id="PEN07010.1"/>
    </source>
</evidence>
<dbReference type="RefSeq" id="WP_098062038.1">
    <property type="nucleotide sequence ID" value="NZ_PDEP01000006.1"/>
</dbReference>
<dbReference type="OrthoDB" id="1495228at2"/>
<dbReference type="GO" id="GO:0009295">
    <property type="term" value="C:nucleoid"/>
    <property type="evidence" value="ECO:0007669"/>
    <property type="project" value="InterPro"/>
</dbReference>
<accession>A0A2H3NLS9</accession>
<protein>
    <recommendedName>
        <fullName evidence="3">Nucleoid-associated protein NdpA</fullName>
    </recommendedName>
</protein>
<sequence length="350" mass="39716">MDLSNLRFSRIAVHYIPNKSASEDADPEYGDDLIELGSNAQDILTQRVTEVLGDPSFSVEISIIEDEEDSTFQKSAPLIRASTEEFLDGSRHIADNLNDAQQRSNIPASVLLVATGKSGIAQNNIVALVKAETQDGFSFSTSEGDIRVDFIRDLFLTPDQKLYKVGLFAEMSRSSDDKKLREKEDFEALVYDSNLRQRSEAAKYFYRTFLGCDYASSGKQMTKEFFEAHQEYFDSIDISSEERKDLKTHLYSYLKSKQNLIGVAGFADNYIGDSDRASYLQFMDEREIADHAFEKDISLVQSKLKNRRIRFTNGVTVRAKAENFNEKVKVIKEETDTTTIRVLSKIENQT</sequence>
<comment type="caution">
    <text evidence="1">The sequence shown here is derived from an EMBL/GenBank/DDBJ whole genome shotgun (WGS) entry which is preliminary data.</text>
</comment>
<evidence type="ECO:0000313" key="2">
    <source>
        <dbReference type="Proteomes" id="UP000221024"/>
    </source>
</evidence>
<proteinExistence type="predicted"/>
<dbReference type="EMBL" id="PDEP01000006">
    <property type="protein sequence ID" value="PEN07010.1"/>
    <property type="molecule type" value="Genomic_DNA"/>
</dbReference>
<gene>
    <name evidence="1" type="ORF">CRI93_07670</name>
</gene>
<dbReference type="AlphaFoldDB" id="A0A2H3NLS9"/>
<organism evidence="1 2">
    <name type="scientific">Longimonas halophila</name>
    <dbReference type="NCBI Taxonomy" id="1469170"/>
    <lineage>
        <taxon>Bacteria</taxon>
        <taxon>Pseudomonadati</taxon>
        <taxon>Rhodothermota</taxon>
        <taxon>Rhodothermia</taxon>
        <taxon>Rhodothermales</taxon>
        <taxon>Salisaetaceae</taxon>
        <taxon>Longimonas</taxon>
    </lineage>
</organism>
<evidence type="ECO:0008006" key="3">
    <source>
        <dbReference type="Google" id="ProtNLM"/>
    </source>
</evidence>
<name>A0A2H3NLS9_9BACT</name>
<keyword evidence="2" id="KW-1185">Reference proteome</keyword>